<comment type="caution">
    <text evidence="2">The sequence shown here is derived from an EMBL/GenBank/DDBJ whole genome shotgun (WGS) entry which is preliminary data.</text>
</comment>
<evidence type="ECO:0000313" key="3">
    <source>
        <dbReference type="Proteomes" id="UP000703661"/>
    </source>
</evidence>
<feature type="compositionally biased region" description="Basic residues" evidence="1">
    <location>
        <begin position="748"/>
        <end position="757"/>
    </location>
</feature>
<proteinExistence type="predicted"/>
<name>A0A9P6N0H0_9FUNG</name>
<sequence>MWSSFVHAALHYSRLAWDLSPVGQKSQISIHVAPGPGSTLDSIVLNDWATQEQNLGNITSQLKELQTQDDLPSEEALEDTRSQNDWIGQALKGAIAHILEPTYLQTPALGPSTIGQSGSPQLRVVADILMVLVDPEGPITEVSEDTDMNEDTEQGWQYRGLDLRKALAEALRSLQECVKNNRTCTASVYNVVSSDEVSTTKALTNHYLLQNKDIQLLRLNNLPLKHHSGSPIELFYRTDHIVALARRKPSVKVQGESTPILQTTPRTIQDVVELNYGMDCAEIPRTVHLLTALGSDGVASKALFDHSGQLFVHCLQTQADKTTFASEALLQTTQKRKMNASGSGAHVEEFVEVIVRPNTIIPGTDSFAQEGNIFTEIVPPALKSLSSQRAESENEIGSNAEEEGLSSLGVNMGLVHTTSKLDLETRWLPAYSTHIQKFKTAICRSSVDAAGISIIQSVLDALICDARPLVLPGESGPAVSQHQQRFRESAQAILADLWMIGQRFKSVSPSHVEVAKLIATKITPKGLDHQTVKLTLVPPNRRAALMNSDAQGGSPVVDGGDMGGDGWGRNKGQRGGGNVGSGIGRGGRGGRFDSNRGGRGGGIGAGGRGRGGFRGSHNNNNPGNSGAGTAADDMNFGGVDPSVGDIMVSMTGKTQPVPYLITQPPTREEIEEAEHEYLAQLGEDGCLLKAYWGSRGAQGSAIATVLNSVTSLDSPSATARSNNGPGVGAPGAPIMDPIAAAALVAQQKMKRLSTKRPRLQDFAGRTPVSENGGFRQ</sequence>
<dbReference type="AlphaFoldDB" id="A0A9P6N0H0"/>
<dbReference type="Proteomes" id="UP000703661">
    <property type="component" value="Unassembled WGS sequence"/>
</dbReference>
<feature type="compositionally biased region" description="Gly residues" evidence="1">
    <location>
        <begin position="562"/>
        <end position="589"/>
    </location>
</feature>
<protein>
    <submittedName>
        <fullName evidence="2">Uncharacterized protein</fullName>
    </submittedName>
</protein>
<feature type="region of interest" description="Disordered" evidence="1">
    <location>
        <begin position="562"/>
        <end position="634"/>
    </location>
</feature>
<gene>
    <name evidence="2" type="ORF">BGZ80_005841</name>
</gene>
<feature type="compositionally biased region" description="Low complexity" evidence="1">
    <location>
        <begin position="618"/>
        <end position="631"/>
    </location>
</feature>
<reference evidence="2" key="1">
    <citation type="journal article" date="2020" name="Fungal Divers.">
        <title>Resolving the Mortierellaceae phylogeny through synthesis of multi-gene phylogenetics and phylogenomics.</title>
        <authorList>
            <person name="Vandepol N."/>
            <person name="Liber J."/>
            <person name="Desiro A."/>
            <person name="Na H."/>
            <person name="Kennedy M."/>
            <person name="Barry K."/>
            <person name="Grigoriev I.V."/>
            <person name="Miller A.N."/>
            <person name="O'Donnell K."/>
            <person name="Stajich J.E."/>
            <person name="Bonito G."/>
        </authorList>
    </citation>
    <scope>NUCLEOTIDE SEQUENCE</scope>
    <source>
        <strain evidence="2">NRRL 2769</strain>
    </source>
</reference>
<evidence type="ECO:0000313" key="2">
    <source>
        <dbReference type="EMBL" id="KAG0019416.1"/>
    </source>
</evidence>
<feature type="region of interest" description="Disordered" evidence="1">
    <location>
        <begin position="747"/>
        <end position="776"/>
    </location>
</feature>
<accession>A0A9P6N0H0</accession>
<keyword evidence="3" id="KW-1185">Reference proteome</keyword>
<dbReference type="EMBL" id="JAAAID010000288">
    <property type="protein sequence ID" value="KAG0019416.1"/>
    <property type="molecule type" value="Genomic_DNA"/>
</dbReference>
<organism evidence="2 3">
    <name type="scientific">Entomortierella chlamydospora</name>
    <dbReference type="NCBI Taxonomy" id="101097"/>
    <lineage>
        <taxon>Eukaryota</taxon>
        <taxon>Fungi</taxon>
        <taxon>Fungi incertae sedis</taxon>
        <taxon>Mucoromycota</taxon>
        <taxon>Mortierellomycotina</taxon>
        <taxon>Mortierellomycetes</taxon>
        <taxon>Mortierellales</taxon>
        <taxon>Mortierellaceae</taxon>
        <taxon>Entomortierella</taxon>
    </lineage>
</organism>
<feature type="compositionally biased region" description="Gly residues" evidence="1">
    <location>
        <begin position="597"/>
        <end position="614"/>
    </location>
</feature>
<evidence type="ECO:0000256" key="1">
    <source>
        <dbReference type="SAM" id="MobiDB-lite"/>
    </source>
</evidence>